<dbReference type="RefSeq" id="WP_097677566.1">
    <property type="nucleotide sequence ID" value="NZ_LGSS01000011.1"/>
</dbReference>
<evidence type="ECO:0000313" key="6">
    <source>
        <dbReference type="EMBL" id="KNF07897.1"/>
    </source>
</evidence>
<dbReference type="Gene3D" id="3.40.50.300">
    <property type="entry name" value="P-loop containing nucleotide triphosphate hydrolases"/>
    <property type="match status" value="1"/>
</dbReference>
<evidence type="ECO:0000256" key="3">
    <source>
        <dbReference type="ARBA" id="ARBA00022962"/>
    </source>
</evidence>
<comment type="function">
    <text evidence="4">Catalyzes amidations at positions B, D, E, and G on adenosylcobyrinic A,C-diamide. NH(2) groups are provided by glutamine, and one molecule of ATP is hydrogenolyzed for each amidation.</text>
</comment>
<keyword evidence="3 4" id="KW-0315">Glutamine amidotransferase</keyword>
<organism evidence="6 7">
    <name type="scientific">Gottschalkia purinilytica</name>
    <name type="common">Clostridium purinilyticum</name>
    <dbReference type="NCBI Taxonomy" id="1503"/>
    <lineage>
        <taxon>Bacteria</taxon>
        <taxon>Bacillati</taxon>
        <taxon>Bacillota</taxon>
        <taxon>Tissierellia</taxon>
        <taxon>Tissierellales</taxon>
        <taxon>Gottschalkiaceae</taxon>
        <taxon>Gottschalkia</taxon>
    </lineage>
</organism>
<dbReference type="EMBL" id="LGSS01000011">
    <property type="protein sequence ID" value="KNF07897.1"/>
    <property type="molecule type" value="Genomic_DNA"/>
</dbReference>
<evidence type="ECO:0000259" key="5">
    <source>
        <dbReference type="Pfam" id="PF01656"/>
    </source>
</evidence>
<dbReference type="GO" id="GO:0016874">
    <property type="term" value="F:ligase activity"/>
    <property type="evidence" value="ECO:0007669"/>
    <property type="project" value="UniProtKB-KW"/>
</dbReference>
<protein>
    <recommendedName>
        <fullName evidence="4">Cobyric acid synthase</fullName>
    </recommendedName>
</protein>
<gene>
    <name evidence="4 6" type="primary">cobQ</name>
    <name evidence="6" type="ORF">CLPU_11c00660</name>
</gene>
<dbReference type="InterPro" id="IPR027417">
    <property type="entry name" value="P-loop_NTPase"/>
</dbReference>
<dbReference type="PANTHER" id="PTHR21343">
    <property type="entry name" value="DETHIOBIOTIN SYNTHETASE"/>
    <property type="match status" value="1"/>
</dbReference>
<dbReference type="InterPro" id="IPR002586">
    <property type="entry name" value="CobQ/CobB/MinD/ParA_Nub-bd_dom"/>
</dbReference>
<dbReference type="CDD" id="cd05389">
    <property type="entry name" value="CobQ_N"/>
    <property type="match status" value="1"/>
</dbReference>
<dbReference type="AlphaFoldDB" id="A0A0L0W8W0"/>
<comment type="similarity">
    <text evidence="4">Belongs to the CobB/CobQ family. CobQ subfamily.</text>
</comment>
<keyword evidence="6" id="KW-0436">Ligase</keyword>
<dbReference type="Pfam" id="PF01656">
    <property type="entry name" value="CbiA"/>
    <property type="match status" value="1"/>
</dbReference>
<dbReference type="GO" id="GO:0015420">
    <property type="term" value="F:ABC-type vitamin B12 transporter activity"/>
    <property type="evidence" value="ECO:0007669"/>
    <property type="project" value="UniProtKB-UniRule"/>
</dbReference>
<accession>A0A0L0W8W0</accession>
<evidence type="ECO:0000256" key="4">
    <source>
        <dbReference type="HAMAP-Rule" id="MF_00028"/>
    </source>
</evidence>
<dbReference type="GO" id="GO:0009236">
    <property type="term" value="P:cobalamin biosynthetic process"/>
    <property type="evidence" value="ECO:0007669"/>
    <property type="project" value="UniProtKB-UniRule"/>
</dbReference>
<dbReference type="PATRIC" id="fig|1503.3.peg.229"/>
<feature type="domain" description="CobQ/CobB/MinD/ParA nucleotide binding" evidence="5">
    <location>
        <begin position="5"/>
        <end position="230"/>
    </location>
</feature>
<keyword evidence="7" id="KW-1185">Reference proteome</keyword>
<dbReference type="InterPro" id="IPR004459">
    <property type="entry name" value="CobQ_synth"/>
</dbReference>
<dbReference type="InterPro" id="IPR047045">
    <property type="entry name" value="CobQ_N"/>
</dbReference>
<dbReference type="Proteomes" id="UP000037267">
    <property type="component" value="Unassembled WGS sequence"/>
</dbReference>
<dbReference type="NCBIfam" id="NF001989">
    <property type="entry name" value="PRK00784.1"/>
    <property type="match status" value="1"/>
</dbReference>
<reference evidence="7" key="1">
    <citation type="submission" date="2015-07" db="EMBL/GenBank/DDBJ databases">
        <title>Draft genome sequence of the purine-degrading Gottschalkia purinilyticum DSM 1384 (formerly Clostridium purinilyticum).</title>
        <authorList>
            <person name="Poehlein A."/>
            <person name="Schiel-Bengelsdorf B."/>
            <person name="Bengelsdorf F.R."/>
            <person name="Daniel R."/>
            <person name="Duerre P."/>
        </authorList>
    </citation>
    <scope>NUCLEOTIDE SEQUENCE [LARGE SCALE GENOMIC DNA]</scope>
    <source>
        <strain evidence="7">DSM 1384</strain>
    </source>
</reference>
<dbReference type="OrthoDB" id="9808302at2"/>
<comment type="caution">
    <text evidence="6">The sequence shown here is derived from an EMBL/GenBank/DDBJ whole genome shotgun (WGS) entry which is preliminary data.</text>
</comment>
<dbReference type="SUPFAM" id="SSF52540">
    <property type="entry name" value="P-loop containing nucleoside triphosphate hydrolases"/>
    <property type="match status" value="1"/>
</dbReference>
<comment type="pathway">
    <text evidence="1 4">Cofactor biosynthesis; adenosylcobalamin biosynthesis.</text>
</comment>
<dbReference type="UniPathway" id="UPA00148"/>
<evidence type="ECO:0000256" key="2">
    <source>
        <dbReference type="ARBA" id="ARBA00022573"/>
    </source>
</evidence>
<evidence type="ECO:0000313" key="7">
    <source>
        <dbReference type="Proteomes" id="UP000037267"/>
    </source>
</evidence>
<keyword evidence="2 4" id="KW-0169">Cobalamin biosynthesis</keyword>
<dbReference type="STRING" id="1503.CLPU_11c00660"/>
<dbReference type="HAMAP" id="MF_00028">
    <property type="entry name" value="CobQ"/>
    <property type="match status" value="1"/>
</dbReference>
<name>A0A0L0W8W0_GOTPU</name>
<dbReference type="PANTHER" id="PTHR21343:SF1">
    <property type="entry name" value="COBYRIC ACID SYNTHASE"/>
    <property type="match status" value="1"/>
</dbReference>
<evidence type="ECO:0000256" key="1">
    <source>
        <dbReference type="ARBA" id="ARBA00004953"/>
    </source>
</evidence>
<proteinExistence type="inferred from homology"/>
<comment type="caution">
    <text evidence="4">Lacks conserved residue(s) required for the propagation of feature annotation.</text>
</comment>
<sequence>MAKSIMFQGTSSCVGKSILTTALCRILKNEGIKVTPFKSQNMTRNAVNIGGNKRIAGSQVVQAEAAKIEPMSEMNPILLMPNSDVGCDVVINGELHRGMVASEYQEKKKEFKNLVKESYNKLDSIFDVIVIEGAGSPAEINLRENDLVNMGLAELVNASVILIGDIDRGGVFASLYGTVMLMSEEERKRVKGFIVNKFRGDIEILKPGLKMMEDLIDRPCLGVIPYTKLNIEEEDSLVDGKRSEKIEDDDLRDKEYDRLADVVKSNLNLEAIKKIMGM</sequence>